<dbReference type="PANTHER" id="PTHR46929">
    <property type="entry name" value="EXPRESSED PROTEIN"/>
    <property type="match status" value="1"/>
</dbReference>
<feature type="domain" description="Myb/SANT-like" evidence="2">
    <location>
        <begin position="1"/>
        <end position="91"/>
    </location>
</feature>
<dbReference type="EMBL" id="KZ305024">
    <property type="protein sequence ID" value="PIA56357.1"/>
    <property type="molecule type" value="Genomic_DNA"/>
</dbReference>
<gene>
    <name evidence="3" type="ORF">AQUCO_00700585v1</name>
</gene>
<evidence type="ECO:0000259" key="2">
    <source>
        <dbReference type="Pfam" id="PF12776"/>
    </source>
</evidence>
<dbReference type="PANTHER" id="PTHR46929:SF3">
    <property type="entry name" value="MYB_SANT-LIKE DOMAIN-CONTAINING PROTEIN"/>
    <property type="match status" value="1"/>
</dbReference>
<proteinExistence type="predicted"/>
<dbReference type="OrthoDB" id="1748457at2759"/>
<feature type="compositionally biased region" description="Low complexity" evidence="1">
    <location>
        <begin position="194"/>
        <end position="211"/>
    </location>
</feature>
<dbReference type="InParanoid" id="A0A2G5ELB2"/>
<dbReference type="STRING" id="218851.A0A2G5ELB2"/>
<sequence length="310" mass="34329">MDSILIRVLYDEALSGNRRSDNGWKPEAIKHVVDAVVAHCGYALMAKNVRGRLKTMKKEYGAAKEALDLSGFTFNNETNLIEADETAWSDYLRDYPKASYLRNKMLPHYEETVIIFGKDVATGGLHFEPGDDIELDDNMEDVNQSPCQGDANLIDEIDSTLEEDEPMLNPIGGDTFSGVDGAGRRVQAEDSGTSAASGARNGRNRRATSAGPHSRRTKSRFASNSEDAEIRESFKLLAEAAKDIASSFRSPDYMKLDAAMRVIPDLSEEDIYAAMEMFSNSKEAAGVFFGLSEVARVGWLHRKLSFTRYD</sequence>
<evidence type="ECO:0000313" key="3">
    <source>
        <dbReference type="EMBL" id="PIA56357.1"/>
    </source>
</evidence>
<feature type="region of interest" description="Disordered" evidence="1">
    <location>
        <begin position="174"/>
        <end position="226"/>
    </location>
</feature>
<name>A0A2G5ELB2_AQUCA</name>
<accession>A0A2G5ELB2</accession>
<dbReference type="Pfam" id="PF12776">
    <property type="entry name" value="Myb_DNA-bind_3"/>
    <property type="match status" value="1"/>
</dbReference>
<protein>
    <recommendedName>
        <fullName evidence="2">Myb/SANT-like domain-containing protein</fullName>
    </recommendedName>
</protein>
<evidence type="ECO:0000313" key="4">
    <source>
        <dbReference type="Proteomes" id="UP000230069"/>
    </source>
</evidence>
<reference evidence="3 4" key="1">
    <citation type="submission" date="2017-09" db="EMBL/GenBank/DDBJ databases">
        <title>WGS assembly of Aquilegia coerulea Goldsmith.</title>
        <authorList>
            <person name="Hodges S."/>
            <person name="Kramer E."/>
            <person name="Nordborg M."/>
            <person name="Tomkins J."/>
            <person name="Borevitz J."/>
            <person name="Derieg N."/>
            <person name="Yan J."/>
            <person name="Mihaltcheva S."/>
            <person name="Hayes R.D."/>
            <person name="Rokhsar D."/>
        </authorList>
    </citation>
    <scope>NUCLEOTIDE SEQUENCE [LARGE SCALE GENOMIC DNA]</scope>
    <source>
        <strain evidence="4">cv. Goldsmith</strain>
    </source>
</reference>
<organism evidence="3 4">
    <name type="scientific">Aquilegia coerulea</name>
    <name type="common">Rocky mountain columbine</name>
    <dbReference type="NCBI Taxonomy" id="218851"/>
    <lineage>
        <taxon>Eukaryota</taxon>
        <taxon>Viridiplantae</taxon>
        <taxon>Streptophyta</taxon>
        <taxon>Embryophyta</taxon>
        <taxon>Tracheophyta</taxon>
        <taxon>Spermatophyta</taxon>
        <taxon>Magnoliopsida</taxon>
        <taxon>Ranunculales</taxon>
        <taxon>Ranunculaceae</taxon>
        <taxon>Thalictroideae</taxon>
        <taxon>Aquilegia</taxon>
    </lineage>
</organism>
<dbReference type="InterPro" id="IPR024752">
    <property type="entry name" value="Myb/SANT-like_dom"/>
</dbReference>
<evidence type="ECO:0000256" key="1">
    <source>
        <dbReference type="SAM" id="MobiDB-lite"/>
    </source>
</evidence>
<dbReference type="AlphaFoldDB" id="A0A2G5ELB2"/>
<keyword evidence="4" id="KW-1185">Reference proteome</keyword>
<dbReference type="Proteomes" id="UP000230069">
    <property type="component" value="Unassembled WGS sequence"/>
</dbReference>